<protein>
    <submittedName>
        <fullName evidence="1">NS3</fullName>
    </submittedName>
</protein>
<name>A0A7L7YQL8_9VIRU</name>
<organism evidence="1">
    <name type="scientific">uncultured densovirus</name>
    <dbReference type="NCBI Taxonomy" id="748192"/>
    <lineage>
        <taxon>Viruses</taxon>
        <taxon>Monodnaviria</taxon>
        <taxon>Shotokuvirae</taxon>
        <taxon>Cossaviricota</taxon>
        <taxon>Quintoviricetes</taxon>
        <taxon>Piccovirales</taxon>
        <taxon>Parvoviridae</taxon>
        <taxon>Densovirinae</taxon>
        <taxon>environmental samples</taxon>
    </lineage>
</organism>
<sequence length="247" mass="29524">MQVSQRDTPISMQEKEWWDDGENEFLNSVFPDLDEEFRRENIETKNIPHRLLCKIPIAKRSEDYLVVTRYVNAFTPMWMYNIIKNHYEYTVRLPIVNQITRMVVCLESKRSRHIECKKEMSETETRGHIHLRSCPRDIIDYFIDIKKDYFFCWVCNRPIINHLEYWAEDIVQRGKDSFKEEKSIISIDVGDTNYIEVNVKYNCLMKTISLPNRPTVITCRIPKSQSIQRQKARKSRVKRLLRGSGPN</sequence>
<reference evidence="1" key="1">
    <citation type="submission" date="2020-07" db="EMBL/GenBank/DDBJ databases">
        <title>Diversity of sea star-associated densoviruses and transcribed endogenized viral elements of densovirus origin.</title>
        <authorList>
            <person name="Jackson E.W."/>
            <person name="Hewson I."/>
        </authorList>
    </citation>
    <scope>NUCLEOTIDE SEQUENCE</scope>
</reference>
<dbReference type="EMBL" id="MT733047">
    <property type="protein sequence ID" value="QOD39590.1"/>
    <property type="molecule type" value="Genomic_DNA"/>
</dbReference>
<gene>
    <name evidence="1" type="primary">NS3</name>
</gene>
<evidence type="ECO:0000313" key="1">
    <source>
        <dbReference type="EMBL" id="QOD39590.1"/>
    </source>
</evidence>
<accession>A0A7L7YQL8</accession>
<proteinExistence type="predicted"/>